<comment type="caution">
    <text evidence="5">The sequence shown here is derived from an EMBL/GenBank/DDBJ whole genome shotgun (WGS) entry which is preliminary data.</text>
</comment>
<dbReference type="InterPro" id="IPR044946">
    <property type="entry name" value="Restrct_endonuc_typeI_TRD_sf"/>
</dbReference>
<dbReference type="GO" id="GO:0009307">
    <property type="term" value="P:DNA restriction-modification system"/>
    <property type="evidence" value="ECO:0007669"/>
    <property type="project" value="UniProtKB-KW"/>
</dbReference>
<keyword evidence="3" id="KW-0238">DNA-binding</keyword>
<dbReference type="SUPFAM" id="SSF116734">
    <property type="entry name" value="DNA methylase specificity domain"/>
    <property type="match status" value="1"/>
</dbReference>
<dbReference type="EMBL" id="BMUE01000011">
    <property type="protein sequence ID" value="GGW65420.1"/>
    <property type="molecule type" value="Genomic_DNA"/>
</dbReference>
<dbReference type="AlphaFoldDB" id="A0A918JAU0"/>
<reference evidence="5" key="2">
    <citation type="submission" date="2020-09" db="EMBL/GenBank/DDBJ databases">
        <authorList>
            <person name="Sun Q."/>
            <person name="Ohkuma M."/>
        </authorList>
    </citation>
    <scope>NUCLEOTIDE SEQUENCE</scope>
    <source>
        <strain evidence="5">JCM 4490</strain>
    </source>
</reference>
<comment type="similarity">
    <text evidence="1">Belongs to the type-I restriction system S methylase family.</text>
</comment>
<evidence type="ECO:0000256" key="1">
    <source>
        <dbReference type="ARBA" id="ARBA00010923"/>
    </source>
</evidence>
<keyword evidence="2" id="KW-0680">Restriction system</keyword>
<evidence type="ECO:0000256" key="2">
    <source>
        <dbReference type="ARBA" id="ARBA00022747"/>
    </source>
</evidence>
<evidence type="ECO:0000313" key="6">
    <source>
        <dbReference type="Proteomes" id="UP000620224"/>
    </source>
</evidence>
<dbReference type="InterPro" id="IPR000055">
    <property type="entry name" value="Restrct_endonuc_typeI_TRD"/>
</dbReference>
<sequence>MTTADELVPPPGWSYRPLRELCASIQTGPARRTEDKGRTQADGGVPLVLPRDLRGRWIVTEEAAVVPALSWERARTLVKYELAEGDILLSRTGTVGRCALVTGEHAGWLFHPNLVRLRLPEAGQAGAAYLAAYMSATAAQDWIRSRAAGAVIPSLSIRALGELPVLLPPAAEQEAIGATLAALDAKVRAHTEIARVTQVYRRVLADALMNGVLPAEP</sequence>
<dbReference type="PANTHER" id="PTHR30408">
    <property type="entry name" value="TYPE-1 RESTRICTION ENZYME ECOKI SPECIFICITY PROTEIN"/>
    <property type="match status" value="1"/>
</dbReference>
<dbReference type="Pfam" id="PF01420">
    <property type="entry name" value="Methylase_S"/>
    <property type="match status" value="1"/>
</dbReference>
<dbReference type="GO" id="GO:0003677">
    <property type="term" value="F:DNA binding"/>
    <property type="evidence" value="ECO:0007669"/>
    <property type="project" value="UniProtKB-KW"/>
</dbReference>
<dbReference type="InterPro" id="IPR052021">
    <property type="entry name" value="Type-I_RS_S_subunit"/>
</dbReference>
<dbReference type="Gene3D" id="3.90.220.20">
    <property type="entry name" value="DNA methylase specificity domains"/>
    <property type="match status" value="1"/>
</dbReference>
<feature type="domain" description="Type I restriction modification DNA specificity" evidence="4">
    <location>
        <begin position="12"/>
        <end position="193"/>
    </location>
</feature>
<protein>
    <recommendedName>
        <fullName evidence="4">Type I restriction modification DNA specificity domain-containing protein</fullName>
    </recommendedName>
</protein>
<evidence type="ECO:0000256" key="3">
    <source>
        <dbReference type="ARBA" id="ARBA00023125"/>
    </source>
</evidence>
<reference evidence="5" key="1">
    <citation type="journal article" date="2014" name="Int. J. Syst. Evol. Microbiol.">
        <title>Complete genome sequence of Corynebacterium casei LMG S-19264T (=DSM 44701T), isolated from a smear-ripened cheese.</title>
        <authorList>
            <consortium name="US DOE Joint Genome Institute (JGI-PGF)"/>
            <person name="Walter F."/>
            <person name="Albersmeier A."/>
            <person name="Kalinowski J."/>
            <person name="Ruckert C."/>
        </authorList>
    </citation>
    <scope>NUCLEOTIDE SEQUENCE</scope>
    <source>
        <strain evidence="5">JCM 4490</strain>
    </source>
</reference>
<proteinExistence type="inferred from homology"/>
<gene>
    <name evidence="5" type="ORF">GCM10010503_48100</name>
</gene>
<name>A0A918JAU0_9ACTN</name>
<dbReference type="Proteomes" id="UP000620224">
    <property type="component" value="Unassembled WGS sequence"/>
</dbReference>
<evidence type="ECO:0000259" key="4">
    <source>
        <dbReference type="Pfam" id="PF01420"/>
    </source>
</evidence>
<dbReference type="RefSeq" id="WP_190017407.1">
    <property type="nucleotide sequence ID" value="NZ_BMUE01000011.1"/>
</dbReference>
<dbReference type="CDD" id="cd16961">
    <property type="entry name" value="RMtype1_S_TRD-CR_like"/>
    <property type="match status" value="1"/>
</dbReference>
<organism evidence="5 6">
    <name type="scientific">Streptomyces lucensis JCM 4490</name>
    <dbReference type="NCBI Taxonomy" id="1306176"/>
    <lineage>
        <taxon>Bacteria</taxon>
        <taxon>Bacillati</taxon>
        <taxon>Actinomycetota</taxon>
        <taxon>Actinomycetes</taxon>
        <taxon>Kitasatosporales</taxon>
        <taxon>Streptomycetaceae</taxon>
        <taxon>Streptomyces</taxon>
    </lineage>
</organism>
<dbReference type="PANTHER" id="PTHR30408:SF12">
    <property type="entry name" value="TYPE I RESTRICTION ENZYME MJAVIII SPECIFICITY SUBUNIT"/>
    <property type="match status" value="1"/>
</dbReference>
<evidence type="ECO:0000313" key="5">
    <source>
        <dbReference type="EMBL" id="GGW65420.1"/>
    </source>
</evidence>
<keyword evidence="6" id="KW-1185">Reference proteome</keyword>
<accession>A0A918JAU0</accession>